<gene>
    <name evidence="5" type="ordered locus">Clos_2388</name>
</gene>
<dbReference type="STRING" id="350688.Clos_2388"/>
<dbReference type="EMBL" id="CP000853">
    <property type="protein sequence ID" value="ABW19920.1"/>
    <property type="molecule type" value="Genomic_DNA"/>
</dbReference>
<dbReference type="KEGG" id="aoe:Clos_2388"/>
<evidence type="ECO:0000256" key="2">
    <source>
        <dbReference type="ARBA" id="ARBA00024446"/>
    </source>
</evidence>
<comment type="subcellular location">
    <subcellularLocation>
        <location evidence="1">Bacterial microcompartment</location>
    </subcellularLocation>
</comment>
<dbReference type="eggNOG" id="COG4577">
    <property type="taxonomic scope" value="Bacteria"/>
</dbReference>
<dbReference type="InterPro" id="IPR037233">
    <property type="entry name" value="CcmK-like_sf"/>
</dbReference>
<dbReference type="HOGENOM" id="CLU_064903_0_0_9"/>
<dbReference type="PANTHER" id="PTHR33941">
    <property type="entry name" value="PROPANEDIOL UTILIZATION PROTEIN PDUA"/>
    <property type="match status" value="1"/>
</dbReference>
<evidence type="ECO:0000259" key="4">
    <source>
        <dbReference type="PROSITE" id="PS51930"/>
    </source>
</evidence>
<reference evidence="6" key="1">
    <citation type="submission" date="2007-10" db="EMBL/GenBank/DDBJ databases">
        <title>Complete genome of Alkaliphilus oremlandii OhILAs.</title>
        <authorList>
            <person name="Copeland A."/>
            <person name="Lucas S."/>
            <person name="Lapidus A."/>
            <person name="Barry K."/>
            <person name="Detter J.C."/>
            <person name="Glavina del Rio T."/>
            <person name="Hammon N."/>
            <person name="Israni S."/>
            <person name="Dalin E."/>
            <person name="Tice H."/>
            <person name="Pitluck S."/>
            <person name="Chain P."/>
            <person name="Malfatti S."/>
            <person name="Shin M."/>
            <person name="Vergez L."/>
            <person name="Schmutz J."/>
            <person name="Larimer F."/>
            <person name="Land M."/>
            <person name="Hauser L."/>
            <person name="Kyrpides N."/>
            <person name="Mikhailova N."/>
            <person name="Stolz J.F."/>
            <person name="Dawson A."/>
            <person name="Fisher E."/>
            <person name="Crable B."/>
            <person name="Perera E."/>
            <person name="Lisak J."/>
            <person name="Ranganathan M."/>
            <person name="Basu P."/>
            <person name="Richardson P."/>
        </authorList>
    </citation>
    <scope>NUCLEOTIDE SEQUENCE [LARGE SCALE GENOMIC DNA]</scope>
    <source>
        <strain evidence="6">OhILAs</strain>
    </source>
</reference>
<protein>
    <submittedName>
        <fullName evidence="5">Microcompartments protein</fullName>
    </submittedName>
</protein>
<sequence>MQALGFIETKGLIAATESADAMLKAAAVELVEKTYVGGGLVSIAITGDVGAVKAAVEAGGAAVRRIDENLLVSQHVIPRPHEELKGTVISIEKAEQVVAPIEIEEVAIKEAIAVQEEKTEIEEVKVEEVEIEAGKILETESTVEIEIEEVHIEEPVDLKIDEENGETALDFSQFHSKSIVDQMVEEHGIEKVLAVLKKGTVVKLRNLAREYKTFGIAGRKISKADKNLLMIEFKKYYETIASSIKN</sequence>
<dbReference type="AlphaFoldDB" id="A8MJD8"/>
<dbReference type="SMART" id="SM00877">
    <property type="entry name" value="BMC"/>
    <property type="match status" value="1"/>
</dbReference>
<dbReference type="InterPro" id="IPR050575">
    <property type="entry name" value="BMC_shell"/>
</dbReference>
<dbReference type="InterPro" id="IPR000249">
    <property type="entry name" value="BMC_dom"/>
</dbReference>
<accession>A8MJD8</accession>
<keyword evidence="6" id="KW-1185">Reference proteome</keyword>
<evidence type="ECO:0000256" key="3">
    <source>
        <dbReference type="PROSITE-ProRule" id="PRU01278"/>
    </source>
</evidence>
<evidence type="ECO:0000313" key="5">
    <source>
        <dbReference type="EMBL" id="ABW19920.1"/>
    </source>
</evidence>
<dbReference type="GO" id="GO:0031469">
    <property type="term" value="C:bacterial microcompartment"/>
    <property type="evidence" value="ECO:0007669"/>
    <property type="project" value="UniProtKB-SubCell"/>
</dbReference>
<dbReference type="OrthoDB" id="9812608at2"/>
<dbReference type="Pfam" id="PF00936">
    <property type="entry name" value="BMC"/>
    <property type="match status" value="1"/>
</dbReference>
<dbReference type="CDD" id="cd07045">
    <property type="entry name" value="BMC_CcmK_like"/>
    <property type="match status" value="1"/>
</dbReference>
<dbReference type="InterPro" id="IPR044872">
    <property type="entry name" value="CcmK/CsoS1_BMC"/>
</dbReference>
<dbReference type="Proteomes" id="UP000000269">
    <property type="component" value="Chromosome"/>
</dbReference>
<dbReference type="Gene3D" id="3.30.70.1710">
    <property type="match status" value="1"/>
</dbReference>
<evidence type="ECO:0000256" key="1">
    <source>
        <dbReference type="ARBA" id="ARBA00024322"/>
    </source>
</evidence>
<feature type="domain" description="BMC" evidence="4">
    <location>
        <begin position="3"/>
        <end position="89"/>
    </location>
</feature>
<proteinExistence type="inferred from homology"/>
<organism evidence="5 6">
    <name type="scientific">Alkaliphilus oremlandii (strain OhILAs)</name>
    <name type="common">Clostridium oremlandii (strain OhILAs)</name>
    <dbReference type="NCBI Taxonomy" id="350688"/>
    <lineage>
        <taxon>Bacteria</taxon>
        <taxon>Bacillati</taxon>
        <taxon>Bacillota</taxon>
        <taxon>Clostridia</taxon>
        <taxon>Peptostreptococcales</taxon>
        <taxon>Natronincolaceae</taxon>
        <taxon>Alkaliphilus</taxon>
    </lineage>
</organism>
<comment type="similarity">
    <text evidence="3">Belongs to the bacterial microcompartments protein family.</text>
</comment>
<dbReference type="PANTHER" id="PTHR33941:SF11">
    <property type="entry name" value="BACTERIAL MICROCOMPARTMENT SHELL PROTEIN PDUJ"/>
    <property type="match status" value="1"/>
</dbReference>
<name>A8MJD8_ALKOO</name>
<dbReference type="SUPFAM" id="SSF143414">
    <property type="entry name" value="CcmK-like"/>
    <property type="match status" value="1"/>
</dbReference>
<keyword evidence="2" id="KW-1283">Bacterial microcompartment</keyword>
<dbReference type="PROSITE" id="PS51930">
    <property type="entry name" value="BMC_2"/>
    <property type="match status" value="1"/>
</dbReference>
<evidence type="ECO:0000313" key="6">
    <source>
        <dbReference type="Proteomes" id="UP000000269"/>
    </source>
</evidence>